<evidence type="ECO:0000256" key="2">
    <source>
        <dbReference type="ARBA" id="ARBA00023315"/>
    </source>
</evidence>
<sequence length="203" mass="22292">MRIEIREMTPGDIEGVARVRIQGWRHAYRGLVPQDYLDGMRPELFAAMLRAAAPGEPADRVHLVADARGTGVIGWAHPGAYRPDEHVDERPGRPQEEAGQGSYGELYALYLVPEFIGTGVGRALLDSSLRWLAGQGHRRLRLWVLRDNAMGRRFYDRVGLVADGAVRTDAIAGMPVNEVRYAAALDAEGRVLARRGATLGDPA</sequence>
<keyword evidence="2 4" id="KW-0012">Acyltransferase</keyword>
<dbReference type="SUPFAM" id="SSF55729">
    <property type="entry name" value="Acyl-CoA N-acyltransferases (Nat)"/>
    <property type="match status" value="1"/>
</dbReference>
<dbReference type="InterPro" id="IPR016181">
    <property type="entry name" value="Acyl_CoA_acyltransferase"/>
</dbReference>
<dbReference type="PROSITE" id="PS51186">
    <property type="entry name" value="GNAT"/>
    <property type="match status" value="1"/>
</dbReference>
<dbReference type="RefSeq" id="WP_311616721.1">
    <property type="nucleotide sequence ID" value="NZ_JAVREV010000003.1"/>
</dbReference>
<dbReference type="CDD" id="cd04301">
    <property type="entry name" value="NAT_SF"/>
    <property type="match status" value="1"/>
</dbReference>
<comment type="caution">
    <text evidence="4">The sequence shown here is derived from an EMBL/GenBank/DDBJ whole genome shotgun (WGS) entry which is preliminary data.</text>
</comment>
<evidence type="ECO:0000256" key="1">
    <source>
        <dbReference type="ARBA" id="ARBA00022679"/>
    </source>
</evidence>
<dbReference type="EC" id="2.3.1.-" evidence="4"/>
<dbReference type="GO" id="GO:0016746">
    <property type="term" value="F:acyltransferase activity"/>
    <property type="evidence" value="ECO:0007669"/>
    <property type="project" value="UniProtKB-KW"/>
</dbReference>
<keyword evidence="5" id="KW-1185">Reference proteome</keyword>
<evidence type="ECO:0000313" key="4">
    <source>
        <dbReference type="EMBL" id="MDT0442286.1"/>
    </source>
</evidence>
<reference evidence="5" key="1">
    <citation type="submission" date="2023-07" db="EMBL/GenBank/DDBJ databases">
        <title>30 novel species of actinomycetes from the DSMZ collection.</title>
        <authorList>
            <person name="Nouioui I."/>
        </authorList>
    </citation>
    <scope>NUCLEOTIDE SEQUENCE [LARGE SCALE GENOMIC DNA]</scope>
    <source>
        <strain evidence="5">DSM 41886</strain>
    </source>
</reference>
<dbReference type="PANTHER" id="PTHR43877">
    <property type="entry name" value="AMINOALKYLPHOSPHONATE N-ACETYLTRANSFERASE-RELATED-RELATED"/>
    <property type="match status" value="1"/>
</dbReference>
<protein>
    <submittedName>
        <fullName evidence="4">GNAT family N-acetyltransferase</fullName>
        <ecNumber evidence="4">2.3.1.-</ecNumber>
    </submittedName>
</protein>
<dbReference type="Gene3D" id="3.40.630.30">
    <property type="match status" value="1"/>
</dbReference>
<gene>
    <name evidence="4" type="ORF">RM779_06700</name>
</gene>
<proteinExistence type="predicted"/>
<dbReference type="InterPro" id="IPR000182">
    <property type="entry name" value="GNAT_dom"/>
</dbReference>
<dbReference type="InterPro" id="IPR050832">
    <property type="entry name" value="Bact_Acetyltransf"/>
</dbReference>
<keyword evidence="1 4" id="KW-0808">Transferase</keyword>
<accession>A0ABU2RZV0</accession>
<dbReference type="EMBL" id="JAVREV010000003">
    <property type="protein sequence ID" value="MDT0442286.1"/>
    <property type="molecule type" value="Genomic_DNA"/>
</dbReference>
<feature type="domain" description="N-acetyltransferase" evidence="3">
    <location>
        <begin position="3"/>
        <end position="186"/>
    </location>
</feature>
<evidence type="ECO:0000313" key="5">
    <source>
        <dbReference type="Proteomes" id="UP001183615"/>
    </source>
</evidence>
<dbReference type="PANTHER" id="PTHR43877:SF1">
    <property type="entry name" value="ACETYLTRANSFERASE"/>
    <property type="match status" value="1"/>
</dbReference>
<dbReference type="Pfam" id="PF00583">
    <property type="entry name" value="Acetyltransf_1"/>
    <property type="match status" value="1"/>
</dbReference>
<organism evidence="4 5">
    <name type="scientific">Streptomyces johnsoniae</name>
    <dbReference type="NCBI Taxonomy" id="3075532"/>
    <lineage>
        <taxon>Bacteria</taxon>
        <taxon>Bacillati</taxon>
        <taxon>Actinomycetota</taxon>
        <taxon>Actinomycetes</taxon>
        <taxon>Kitasatosporales</taxon>
        <taxon>Streptomycetaceae</taxon>
        <taxon>Streptomyces</taxon>
    </lineage>
</organism>
<name>A0ABU2RZV0_9ACTN</name>
<evidence type="ECO:0000259" key="3">
    <source>
        <dbReference type="PROSITE" id="PS51186"/>
    </source>
</evidence>
<dbReference type="Proteomes" id="UP001183615">
    <property type="component" value="Unassembled WGS sequence"/>
</dbReference>